<sequence length="98" mass="11304">EFEDEDIQLTAAQFKHMLITEAIGTLYGSVYVLYFNEATREAIIRVKTSDYQKIWAAVTLLGYYNRHRCAVRVIKVSGHLLGINHTRYSETYTDLIAD</sequence>
<dbReference type="Pfam" id="PF01900">
    <property type="entry name" value="RNase_P_Rpp14"/>
    <property type="match status" value="1"/>
</dbReference>
<feature type="non-terminal residue" evidence="3">
    <location>
        <position position="1"/>
    </location>
</feature>
<dbReference type="GO" id="GO:0030681">
    <property type="term" value="C:multimeric ribonuclease P complex"/>
    <property type="evidence" value="ECO:0007669"/>
    <property type="project" value="TreeGrafter"/>
</dbReference>
<dbReference type="InterPro" id="IPR002759">
    <property type="entry name" value="Pop5/Rpp14/Rnp2-like"/>
</dbReference>
<dbReference type="GO" id="GO:0005730">
    <property type="term" value="C:nucleolus"/>
    <property type="evidence" value="ECO:0007669"/>
    <property type="project" value="TreeGrafter"/>
</dbReference>
<dbReference type="PANTHER" id="PTHR15441">
    <property type="entry name" value="RIBONUCLEASE P PROTEIN SUBUNIT P14"/>
    <property type="match status" value="1"/>
</dbReference>
<dbReference type="GO" id="GO:0033204">
    <property type="term" value="F:ribonuclease P RNA binding"/>
    <property type="evidence" value="ECO:0007669"/>
    <property type="project" value="TreeGrafter"/>
</dbReference>
<comment type="caution">
    <text evidence="3">The sequence shown here is derived from an EMBL/GenBank/DDBJ whole genome shotgun (WGS) entry which is preliminary data.</text>
</comment>
<dbReference type="Proteomes" id="UP001208570">
    <property type="component" value="Unassembled WGS sequence"/>
</dbReference>
<organism evidence="3 4">
    <name type="scientific">Paralvinella palmiformis</name>
    <dbReference type="NCBI Taxonomy" id="53620"/>
    <lineage>
        <taxon>Eukaryota</taxon>
        <taxon>Metazoa</taxon>
        <taxon>Spiralia</taxon>
        <taxon>Lophotrochozoa</taxon>
        <taxon>Annelida</taxon>
        <taxon>Polychaeta</taxon>
        <taxon>Sedentaria</taxon>
        <taxon>Canalipalpata</taxon>
        <taxon>Terebellida</taxon>
        <taxon>Terebelliformia</taxon>
        <taxon>Alvinellidae</taxon>
        <taxon>Paralvinella</taxon>
    </lineage>
</organism>
<dbReference type="Gene3D" id="3.30.70.3250">
    <property type="entry name" value="Ribonuclease P, Pop5 subunit"/>
    <property type="match status" value="1"/>
</dbReference>
<protein>
    <submittedName>
        <fullName evidence="3">Uncharacterized protein</fullName>
    </submittedName>
</protein>
<dbReference type="SUPFAM" id="SSF160350">
    <property type="entry name" value="Rnp2-like"/>
    <property type="match status" value="1"/>
</dbReference>
<evidence type="ECO:0000313" key="4">
    <source>
        <dbReference type="Proteomes" id="UP001208570"/>
    </source>
</evidence>
<evidence type="ECO:0000256" key="2">
    <source>
        <dbReference type="ARBA" id="ARBA00022694"/>
    </source>
</evidence>
<name>A0AAD9NHC5_9ANNE</name>
<dbReference type="PANTHER" id="PTHR15441:SF1">
    <property type="entry name" value="RIBONUCLEASE P PROTEIN SUBUNIT P14"/>
    <property type="match status" value="1"/>
</dbReference>
<dbReference type="EMBL" id="JAODUP010000031">
    <property type="protein sequence ID" value="KAK2167184.1"/>
    <property type="molecule type" value="Genomic_DNA"/>
</dbReference>
<dbReference type="GO" id="GO:0001682">
    <property type="term" value="P:tRNA 5'-leader removal"/>
    <property type="evidence" value="ECO:0007669"/>
    <property type="project" value="InterPro"/>
</dbReference>
<reference evidence="3" key="1">
    <citation type="journal article" date="2023" name="Mol. Biol. Evol.">
        <title>Third-Generation Sequencing Reveals the Adaptive Role of the Epigenome in Three Deep-Sea Polychaetes.</title>
        <authorList>
            <person name="Perez M."/>
            <person name="Aroh O."/>
            <person name="Sun Y."/>
            <person name="Lan Y."/>
            <person name="Juniper S.K."/>
            <person name="Young C.R."/>
            <person name="Angers B."/>
            <person name="Qian P.Y."/>
        </authorList>
    </citation>
    <scope>NUCLEOTIDE SEQUENCE</scope>
    <source>
        <strain evidence="3">P08H-3</strain>
    </source>
</reference>
<gene>
    <name evidence="3" type="ORF">LSH36_31g01000</name>
</gene>
<comment type="similarity">
    <text evidence="1">Belongs to the eukaryotic/archaeal RNase P protein component 2 family.</text>
</comment>
<accession>A0AAD9NHC5</accession>
<keyword evidence="2" id="KW-0819">tRNA processing</keyword>
<evidence type="ECO:0000256" key="1">
    <source>
        <dbReference type="ARBA" id="ARBA00010800"/>
    </source>
</evidence>
<proteinExistence type="inferred from homology"/>
<keyword evidence="4" id="KW-1185">Reference proteome</keyword>
<dbReference type="AlphaFoldDB" id="A0AAD9NHC5"/>
<dbReference type="InterPro" id="IPR038085">
    <property type="entry name" value="Rnp2-like_sf"/>
</dbReference>
<evidence type="ECO:0000313" key="3">
    <source>
        <dbReference type="EMBL" id="KAK2167184.1"/>
    </source>
</evidence>